<evidence type="ECO:0000256" key="2">
    <source>
        <dbReference type="PROSITE-ProRule" id="PRU00703"/>
    </source>
</evidence>
<dbReference type="PANTHER" id="PTHR43080">
    <property type="entry name" value="CBS DOMAIN-CONTAINING PROTEIN CBSX3, MITOCHONDRIAL"/>
    <property type="match status" value="1"/>
</dbReference>
<accession>A0A1M6WLS4</accession>
<evidence type="ECO:0000259" key="3">
    <source>
        <dbReference type="PROSITE" id="PS51371"/>
    </source>
</evidence>
<dbReference type="AlphaFoldDB" id="A0A1M6WLS4"/>
<evidence type="ECO:0000256" key="1">
    <source>
        <dbReference type="ARBA" id="ARBA00023122"/>
    </source>
</evidence>
<evidence type="ECO:0000313" key="5">
    <source>
        <dbReference type="Proteomes" id="UP000184474"/>
    </source>
</evidence>
<dbReference type="InterPro" id="IPR000644">
    <property type="entry name" value="CBS_dom"/>
</dbReference>
<dbReference type="PANTHER" id="PTHR43080:SF26">
    <property type="entry name" value="REGULATORY PROTEIN"/>
    <property type="match status" value="1"/>
</dbReference>
<dbReference type="SMART" id="SM00116">
    <property type="entry name" value="CBS"/>
    <property type="match status" value="2"/>
</dbReference>
<gene>
    <name evidence="4" type="ORF">SAMN04488028_11339</name>
</gene>
<name>A0A1M6WLS4_REIAG</name>
<dbReference type="InterPro" id="IPR051257">
    <property type="entry name" value="Diverse_CBS-Domain"/>
</dbReference>
<reference evidence="5" key="1">
    <citation type="submission" date="2016-11" db="EMBL/GenBank/DDBJ databases">
        <authorList>
            <person name="Varghese N."/>
            <person name="Submissions S."/>
        </authorList>
    </citation>
    <scope>NUCLEOTIDE SEQUENCE [LARGE SCALE GENOMIC DNA]</scope>
    <source>
        <strain evidence="5">DSM 26134</strain>
    </source>
</reference>
<protein>
    <submittedName>
        <fullName evidence="4">CBS domain-containing protein</fullName>
    </submittedName>
</protein>
<keyword evidence="5" id="KW-1185">Reference proteome</keyword>
<dbReference type="STRING" id="156994.SAMN04488028_11339"/>
<dbReference type="InterPro" id="IPR046342">
    <property type="entry name" value="CBS_dom_sf"/>
</dbReference>
<sequence length="155" mass="17601">MVKNYRGVQMLKPVATDTQRISVRDYMSTRLITFHPEQSIMEVVEKLLANRISGAPVVNSMGELVGVISEGDCLKEVVKGKYHNLPILGGKVEDHMATNVMQIHPDTNVFEAAKMFLEMKIRRFPVQDDHGRLIGQISQKDVMRAVKNLKSENWH</sequence>
<dbReference type="Gene3D" id="3.10.580.10">
    <property type="entry name" value="CBS-domain"/>
    <property type="match status" value="1"/>
</dbReference>
<evidence type="ECO:0000313" key="4">
    <source>
        <dbReference type="EMBL" id="SHK94544.1"/>
    </source>
</evidence>
<dbReference type="CDD" id="cd04629">
    <property type="entry name" value="CBS_pair_bac"/>
    <property type="match status" value="1"/>
</dbReference>
<keyword evidence="1 2" id="KW-0129">CBS domain</keyword>
<feature type="domain" description="CBS" evidence="3">
    <location>
        <begin position="96"/>
        <end position="152"/>
    </location>
</feature>
<dbReference type="EMBL" id="FRAA01000013">
    <property type="protein sequence ID" value="SHK94544.1"/>
    <property type="molecule type" value="Genomic_DNA"/>
</dbReference>
<dbReference type="PROSITE" id="PS51371">
    <property type="entry name" value="CBS"/>
    <property type="match status" value="2"/>
</dbReference>
<proteinExistence type="predicted"/>
<dbReference type="Proteomes" id="UP000184474">
    <property type="component" value="Unassembled WGS sequence"/>
</dbReference>
<dbReference type="Pfam" id="PF00571">
    <property type="entry name" value="CBS"/>
    <property type="match status" value="2"/>
</dbReference>
<dbReference type="RefSeq" id="WP_073125575.1">
    <property type="nucleotide sequence ID" value="NZ_FRAA01000013.1"/>
</dbReference>
<dbReference type="InterPro" id="IPR044729">
    <property type="entry name" value="CBS_bac"/>
</dbReference>
<feature type="domain" description="CBS" evidence="3">
    <location>
        <begin position="27"/>
        <end position="85"/>
    </location>
</feature>
<organism evidence="4 5">
    <name type="scientific">Reichenbachiella agariperforans</name>
    <dbReference type="NCBI Taxonomy" id="156994"/>
    <lineage>
        <taxon>Bacteria</taxon>
        <taxon>Pseudomonadati</taxon>
        <taxon>Bacteroidota</taxon>
        <taxon>Cytophagia</taxon>
        <taxon>Cytophagales</taxon>
        <taxon>Reichenbachiellaceae</taxon>
        <taxon>Reichenbachiella</taxon>
    </lineage>
</organism>
<dbReference type="SUPFAM" id="SSF54631">
    <property type="entry name" value="CBS-domain pair"/>
    <property type="match status" value="1"/>
</dbReference>